<keyword evidence="3" id="KW-1185">Reference proteome</keyword>
<feature type="region of interest" description="Disordered" evidence="1">
    <location>
        <begin position="443"/>
        <end position="497"/>
    </location>
</feature>
<proteinExistence type="predicted"/>
<sequence>MWQAPPNISDNRFWPVPRGEQWIPDYAVAIAVKRIHNSSDPEDQESKGLREFTNYWRPVYNRQVPRCQLPCPNTIKRTSSIRPNPSSVHRVAPMDHKVIRRSAEARFLAVSRERYPAALISPWFGTRTVRPFRAVTLDHSTQGLRVHDLLPHLLIGILRYGKCELGSNTPFCGSRAVVKTSLYVDRAGFRPRFTGIRVLRVNGPAKGRCFHNERNGEAKVRTHAVGKFPRVTSVKGARANLCPFPRPQEKSLLACHKADRGLLITFASAFLQRQNADLTNGRVEKFISFGRSKQSRKMNRWIAQAHAFTLLPPGWNVKESIRRFSRRPKLFWKPPDASHSRSVVRPIILANAEEALSPRWYAPQSGMYFSVEFSWISASAVAYNSGFSRQSTSSCAHSLAIGQADVLGLGKSDASLLPAQLLTSFSPKGISAVSPFSGVTNPPNAAFLSQRGRENRKKTPFHKTKRAAPDRPRKRNFAPSGSSIRRWAFDLPPTSST</sequence>
<name>A0A9P6L9A0_9AGAM</name>
<gene>
    <name evidence="2" type="ORF">BJ322DRAFT_1018827</name>
</gene>
<accession>A0A9P6L9A0</accession>
<dbReference type="EMBL" id="WIUZ02000004">
    <property type="protein sequence ID" value="KAF9788211.1"/>
    <property type="molecule type" value="Genomic_DNA"/>
</dbReference>
<dbReference type="AlphaFoldDB" id="A0A9P6L9A0"/>
<reference evidence="2" key="1">
    <citation type="journal article" date="2020" name="Nat. Commun.">
        <title>Large-scale genome sequencing of mycorrhizal fungi provides insights into the early evolution of symbiotic traits.</title>
        <authorList>
            <person name="Miyauchi S."/>
            <person name="Kiss E."/>
            <person name="Kuo A."/>
            <person name="Drula E."/>
            <person name="Kohler A."/>
            <person name="Sanchez-Garcia M."/>
            <person name="Morin E."/>
            <person name="Andreopoulos B."/>
            <person name="Barry K.W."/>
            <person name="Bonito G."/>
            <person name="Buee M."/>
            <person name="Carver A."/>
            <person name="Chen C."/>
            <person name="Cichocki N."/>
            <person name="Clum A."/>
            <person name="Culley D."/>
            <person name="Crous P.W."/>
            <person name="Fauchery L."/>
            <person name="Girlanda M."/>
            <person name="Hayes R.D."/>
            <person name="Keri Z."/>
            <person name="LaButti K."/>
            <person name="Lipzen A."/>
            <person name="Lombard V."/>
            <person name="Magnuson J."/>
            <person name="Maillard F."/>
            <person name="Murat C."/>
            <person name="Nolan M."/>
            <person name="Ohm R.A."/>
            <person name="Pangilinan J."/>
            <person name="Pereira M.F."/>
            <person name="Perotto S."/>
            <person name="Peter M."/>
            <person name="Pfister S."/>
            <person name="Riley R."/>
            <person name="Sitrit Y."/>
            <person name="Stielow J.B."/>
            <person name="Szollosi G."/>
            <person name="Zifcakova L."/>
            <person name="Stursova M."/>
            <person name="Spatafora J.W."/>
            <person name="Tedersoo L."/>
            <person name="Vaario L.M."/>
            <person name="Yamada A."/>
            <person name="Yan M."/>
            <person name="Wang P."/>
            <person name="Xu J."/>
            <person name="Bruns T."/>
            <person name="Baldrian P."/>
            <person name="Vilgalys R."/>
            <person name="Dunand C."/>
            <person name="Henrissat B."/>
            <person name="Grigoriev I.V."/>
            <person name="Hibbett D."/>
            <person name="Nagy L.G."/>
            <person name="Martin F.M."/>
        </authorList>
    </citation>
    <scope>NUCLEOTIDE SEQUENCE</scope>
    <source>
        <strain evidence="2">UH-Tt-Lm1</strain>
    </source>
</reference>
<protein>
    <submittedName>
        <fullName evidence="2">Uncharacterized protein</fullName>
    </submittedName>
</protein>
<reference evidence="2" key="2">
    <citation type="submission" date="2020-11" db="EMBL/GenBank/DDBJ databases">
        <authorList>
            <consortium name="DOE Joint Genome Institute"/>
            <person name="Kuo A."/>
            <person name="Miyauchi S."/>
            <person name="Kiss E."/>
            <person name="Drula E."/>
            <person name="Kohler A."/>
            <person name="Sanchez-Garcia M."/>
            <person name="Andreopoulos B."/>
            <person name="Barry K.W."/>
            <person name="Bonito G."/>
            <person name="Buee M."/>
            <person name="Carver A."/>
            <person name="Chen C."/>
            <person name="Cichocki N."/>
            <person name="Clum A."/>
            <person name="Culley D."/>
            <person name="Crous P.W."/>
            <person name="Fauchery L."/>
            <person name="Girlanda M."/>
            <person name="Hayes R."/>
            <person name="Keri Z."/>
            <person name="Labutti K."/>
            <person name="Lipzen A."/>
            <person name="Lombard V."/>
            <person name="Magnuson J."/>
            <person name="Maillard F."/>
            <person name="Morin E."/>
            <person name="Murat C."/>
            <person name="Nolan M."/>
            <person name="Ohm R."/>
            <person name="Pangilinan J."/>
            <person name="Pereira M."/>
            <person name="Perotto S."/>
            <person name="Peter M."/>
            <person name="Riley R."/>
            <person name="Sitrit Y."/>
            <person name="Stielow B."/>
            <person name="Szollosi G."/>
            <person name="Zifcakova L."/>
            <person name="Stursova M."/>
            <person name="Spatafora J.W."/>
            <person name="Tedersoo L."/>
            <person name="Vaario L.-M."/>
            <person name="Yamada A."/>
            <person name="Yan M."/>
            <person name="Wang P."/>
            <person name="Xu J."/>
            <person name="Bruns T."/>
            <person name="Baldrian P."/>
            <person name="Vilgalys R."/>
            <person name="Henrissat B."/>
            <person name="Grigoriev I.V."/>
            <person name="Hibbett D."/>
            <person name="Nagy L.G."/>
            <person name="Martin F.M."/>
        </authorList>
    </citation>
    <scope>NUCLEOTIDE SEQUENCE</scope>
    <source>
        <strain evidence="2">UH-Tt-Lm1</strain>
    </source>
</reference>
<comment type="caution">
    <text evidence="2">The sequence shown here is derived from an EMBL/GenBank/DDBJ whole genome shotgun (WGS) entry which is preliminary data.</text>
</comment>
<evidence type="ECO:0000313" key="3">
    <source>
        <dbReference type="Proteomes" id="UP000736335"/>
    </source>
</evidence>
<evidence type="ECO:0000313" key="2">
    <source>
        <dbReference type="EMBL" id="KAF9788211.1"/>
    </source>
</evidence>
<evidence type="ECO:0000256" key="1">
    <source>
        <dbReference type="SAM" id="MobiDB-lite"/>
    </source>
</evidence>
<feature type="compositionally biased region" description="Basic residues" evidence="1">
    <location>
        <begin position="454"/>
        <end position="476"/>
    </location>
</feature>
<organism evidence="2 3">
    <name type="scientific">Thelephora terrestris</name>
    <dbReference type="NCBI Taxonomy" id="56493"/>
    <lineage>
        <taxon>Eukaryota</taxon>
        <taxon>Fungi</taxon>
        <taxon>Dikarya</taxon>
        <taxon>Basidiomycota</taxon>
        <taxon>Agaricomycotina</taxon>
        <taxon>Agaricomycetes</taxon>
        <taxon>Thelephorales</taxon>
        <taxon>Thelephoraceae</taxon>
        <taxon>Thelephora</taxon>
    </lineage>
</organism>
<dbReference type="Proteomes" id="UP000736335">
    <property type="component" value="Unassembled WGS sequence"/>
</dbReference>